<dbReference type="InterPro" id="IPR036058">
    <property type="entry name" value="Kazal_dom_sf"/>
</dbReference>
<dbReference type="SUPFAM" id="SSF100895">
    <property type="entry name" value="Kazal-type serine protease inhibitors"/>
    <property type="match status" value="1"/>
</dbReference>
<accession>A0ABN8I182</accession>
<keyword evidence="3" id="KW-1185">Reference proteome</keyword>
<feature type="non-terminal residue" evidence="2">
    <location>
        <position position="273"/>
    </location>
</feature>
<gene>
    <name evidence="2" type="ORF">IPOD504_LOCUS4293</name>
</gene>
<evidence type="ECO:0000313" key="2">
    <source>
        <dbReference type="EMBL" id="CAH2043436.1"/>
    </source>
</evidence>
<evidence type="ECO:0000313" key="3">
    <source>
        <dbReference type="Proteomes" id="UP000837857"/>
    </source>
</evidence>
<name>A0ABN8I182_9NEOP</name>
<keyword evidence="1" id="KW-0732">Signal</keyword>
<feature type="signal peptide" evidence="1">
    <location>
        <begin position="1"/>
        <end position="18"/>
    </location>
</feature>
<dbReference type="Gene3D" id="3.30.60.30">
    <property type="match status" value="1"/>
</dbReference>
<sequence>MNFLSIIIVSIKIYIVTSSECNIKCPKGEDKPVCGLDFRNLAYKMFRSDCAMAAYTQCYHKDFIPVSLSSCIKSQVSRARRVYMESCPAFCPQYYRPVCAASTLREYQYRTFENGCYLDMINCRGHEDSGYVEVPLKYCQNHLMKNFFREQIVSCKVDCANSNLVLKAFQSLVHDGSATLHRFPASSNSGLGNRFGDEQGTTQRLPLEALGDRNLVNRLSRLPVDKQPFWFINWRAYEENRMRPQTYEQRPNVFVDPIPSNQLNKVQQRRWVF</sequence>
<reference evidence="2" key="1">
    <citation type="submission" date="2022-03" db="EMBL/GenBank/DDBJ databases">
        <authorList>
            <person name="Martin H S."/>
        </authorList>
    </citation>
    <scope>NUCLEOTIDE SEQUENCE</scope>
</reference>
<organism evidence="2 3">
    <name type="scientific">Iphiclides podalirius</name>
    <name type="common">scarce swallowtail</name>
    <dbReference type="NCBI Taxonomy" id="110791"/>
    <lineage>
        <taxon>Eukaryota</taxon>
        <taxon>Metazoa</taxon>
        <taxon>Ecdysozoa</taxon>
        <taxon>Arthropoda</taxon>
        <taxon>Hexapoda</taxon>
        <taxon>Insecta</taxon>
        <taxon>Pterygota</taxon>
        <taxon>Neoptera</taxon>
        <taxon>Endopterygota</taxon>
        <taxon>Lepidoptera</taxon>
        <taxon>Glossata</taxon>
        <taxon>Ditrysia</taxon>
        <taxon>Papilionoidea</taxon>
        <taxon>Papilionidae</taxon>
        <taxon>Papilioninae</taxon>
        <taxon>Iphiclides</taxon>
    </lineage>
</organism>
<protein>
    <submittedName>
        <fullName evidence="2">Uncharacterized protein</fullName>
    </submittedName>
</protein>
<feature type="chain" id="PRO_5047514164" evidence="1">
    <location>
        <begin position="19"/>
        <end position="273"/>
    </location>
</feature>
<dbReference type="EMBL" id="OW152827">
    <property type="protein sequence ID" value="CAH2043436.1"/>
    <property type="molecule type" value="Genomic_DNA"/>
</dbReference>
<evidence type="ECO:0000256" key="1">
    <source>
        <dbReference type="SAM" id="SignalP"/>
    </source>
</evidence>
<dbReference type="Proteomes" id="UP000837857">
    <property type="component" value="Chromosome 15"/>
</dbReference>
<proteinExistence type="predicted"/>